<evidence type="ECO:0000313" key="2">
    <source>
        <dbReference type="Proteomes" id="UP000265566"/>
    </source>
</evidence>
<dbReference type="AlphaFoldDB" id="A0A396HTY1"/>
<sequence length="105" mass="11813">MEASKMLLFSPISTPKTFTNHLNHPLRKPKSHHVRLKLKITNMAKEGSDTNSSPTEIAAIADEGVFAVYQARGFQLPYPTNPETNSPARTTRLPSRFHCMLIPPW</sequence>
<accession>A0A396HTY1</accession>
<name>A0A396HTY1_MEDTR</name>
<dbReference type="EMBL" id="PSQE01000005">
    <property type="protein sequence ID" value="RHN54177.1"/>
    <property type="molecule type" value="Genomic_DNA"/>
</dbReference>
<proteinExistence type="predicted"/>
<dbReference type="Gramene" id="rna29174">
    <property type="protein sequence ID" value="RHN54177.1"/>
    <property type="gene ID" value="gene29174"/>
</dbReference>
<dbReference type="Proteomes" id="UP000265566">
    <property type="component" value="Chromosome 5"/>
</dbReference>
<evidence type="ECO:0000313" key="1">
    <source>
        <dbReference type="EMBL" id="RHN54177.1"/>
    </source>
</evidence>
<gene>
    <name evidence="1" type="ORF">MtrunA17_Chr5g0403881</name>
</gene>
<comment type="caution">
    <text evidence="1">The sequence shown here is derived from an EMBL/GenBank/DDBJ whole genome shotgun (WGS) entry which is preliminary data.</text>
</comment>
<organism evidence="1 2">
    <name type="scientific">Medicago truncatula</name>
    <name type="common">Barrel medic</name>
    <name type="synonym">Medicago tribuloides</name>
    <dbReference type="NCBI Taxonomy" id="3880"/>
    <lineage>
        <taxon>Eukaryota</taxon>
        <taxon>Viridiplantae</taxon>
        <taxon>Streptophyta</taxon>
        <taxon>Embryophyta</taxon>
        <taxon>Tracheophyta</taxon>
        <taxon>Spermatophyta</taxon>
        <taxon>Magnoliopsida</taxon>
        <taxon>eudicotyledons</taxon>
        <taxon>Gunneridae</taxon>
        <taxon>Pentapetalae</taxon>
        <taxon>rosids</taxon>
        <taxon>fabids</taxon>
        <taxon>Fabales</taxon>
        <taxon>Fabaceae</taxon>
        <taxon>Papilionoideae</taxon>
        <taxon>50 kb inversion clade</taxon>
        <taxon>NPAAA clade</taxon>
        <taxon>Hologalegina</taxon>
        <taxon>IRL clade</taxon>
        <taxon>Trifolieae</taxon>
        <taxon>Medicago</taxon>
    </lineage>
</organism>
<reference evidence="2" key="1">
    <citation type="journal article" date="2018" name="Nat. Plants">
        <title>Whole-genome landscape of Medicago truncatula symbiotic genes.</title>
        <authorList>
            <person name="Pecrix Y."/>
            <person name="Staton S.E."/>
            <person name="Sallet E."/>
            <person name="Lelandais-Briere C."/>
            <person name="Moreau S."/>
            <person name="Carrere S."/>
            <person name="Blein T."/>
            <person name="Jardinaud M.F."/>
            <person name="Latrasse D."/>
            <person name="Zouine M."/>
            <person name="Zahm M."/>
            <person name="Kreplak J."/>
            <person name="Mayjonade B."/>
            <person name="Satge C."/>
            <person name="Perez M."/>
            <person name="Cauet S."/>
            <person name="Marande W."/>
            <person name="Chantry-Darmon C."/>
            <person name="Lopez-Roques C."/>
            <person name="Bouchez O."/>
            <person name="Berard A."/>
            <person name="Debelle F."/>
            <person name="Munos S."/>
            <person name="Bendahmane A."/>
            <person name="Berges H."/>
            <person name="Niebel A."/>
            <person name="Buitink J."/>
            <person name="Frugier F."/>
            <person name="Benhamed M."/>
            <person name="Crespi M."/>
            <person name="Gouzy J."/>
            <person name="Gamas P."/>
        </authorList>
    </citation>
    <scope>NUCLEOTIDE SEQUENCE [LARGE SCALE GENOMIC DNA]</scope>
    <source>
        <strain evidence="2">cv. Jemalong A17</strain>
    </source>
</reference>
<protein>
    <submittedName>
        <fullName evidence="1">Uncharacterized protein</fullName>
    </submittedName>
</protein>